<evidence type="ECO:0000256" key="4">
    <source>
        <dbReference type="ARBA" id="ARBA00023125"/>
    </source>
</evidence>
<dbReference type="PANTHER" id="PTHR31751">
    <property type="entry name" value="SI:CH211-108C17.2-RELATED-RELATED"/>
    <property type="match status" value="1"/>
</dbReference>
<dbReference type="SMART" id="SM00980">
    <property type="entry name" value="THAP"/>
    <property type="match status" value="1"/>
</dbReference>
<dbReference type="GO" id="GO:0003677">
    <property type="term" value="F:DNA binding"/>
    <property type="evidence" value="ECO:0007669"/>
    <property type="project" value="UniProtKB-UniRule"/>
</dbReference>
<sequence>MSDRRKCVFGCKGVNTLFGLPKAEDQRGPWLDFIHSHDLEPQTSGKNILVCDRHFTSDCLQTCGYFNSGLSQKLILKLFPSAVPTIKPVIIKEEADIKEEPADISLEQYNHFEGASVSKSEFSPSADRPVSQSLSLCAKKPPETTLKPPLTRFKRGKKSMFTQLSPHTFRSIRSKAVQASPAIIRKGHQTKPWIETRPKKRPRLDLEEEEDEVVFKASSHGHEAHIDPEASYEDTKYIVFEKNLHELFEQCPVCACACAVQRKRRGSFVSFLQVCPGCSYSRSWQNQPLVRSTPVGDLQLAAAVFFCGGSFQKTHRICKGLNLQIPQLDTFRKHLQMYLQPAVCHNWKIHRESAFDRLREQRELPVAGDMSFHSPGPEATVGSYTTMNLKNHEILNIELVQSKDIGEKKVKGLETRGLKRSLRRLEAGGVKVDYMVTDRRSNVQKYLQKKQIPQFYDVWHLEQELSSRLDKLSEKFLIVKKWSAAIKHHMYWVAASSKSEEEKVAKWISQMNHMQDIHQHDNPLFPSCVHSERETRDPEKWFKPGSIPLLEVEKLLLNWRVLRDIPKLCSNHHAASLHAFHDVIRMFAPDSEHCSVAERKCRMFLAAMHYNENMAHEQEIETQIQLWICS</sequence>
<name>A0AAV2LVB2_KNICA</name>
<evidence type="ECO:0000256" key="5">
    <source>
        <dbReference type="PROSITE-ProRule" id="PRU00309"/>
    </source>
</evidence>
<keyword evidence="2 5" id="KW-0863">Zinc-finger</keyword>
<dbReference type="SUPFAM" id="SSF57716">
    <property type="entry name" value="Glucocorticoid receptor-like (DNA-binding domain)"/>
    <property type="match status" value="1"/>
</dbReference>
<evidence type="ECO:0000259" key="6">
    <source>
        <dbReference type="PROSITE" id="PS50950"/>
    </source>
</evidence>
<dbReference type="GO" id="GO:0008270">
    <property type="term" value="F:zinc ion binding"/>
    <property type="evidence" value="ECO:0007669"/>
    <property type="project" value="UniProtKB-KW"/>
</dbReference>
<keyword evidence="8" id="KW-1185">Reference proteome</keyword>
<dbReference type="InterPro" id="IPR006612">
    <property type="entry name" value="THAP_Znf"/>
</dbReference>
<proteinExistence type="predicted"/>
<reference evidence="7 8" key="1">
    <citation type="submission" date="2024-04" db="EMBL/GenBank/DDBJ databases">
        <authorList>
            <person name="Waldvogel A.-M."/>
            <person name="Schoenle A."/>
        </authorList>
    </citation>
    <scope>NUCLEOTIDE SEQUENCE [LARGE SCALE GENOMIC DNA]</scope>
</reference>
<gene>
    <name evidence="7" type="ORF">KC01_LOCUS32024</name>
</gene>
<dbReference type="PANTHER" id="PTHR31751:SF44">
    <property type="entry name" value="SI:CH211-211K8.4-RELATED"/>
    <property type="match status" value="1"/>
</dbReference>
<dbReference type="AlphaFoldDB" id="A0AAV2LVB2"/>
<keyword evidence="4 5" id="KW-0238">DNA-binding</keyword>
<keyword evidence="3" id="KW-0862">Zinc</keyword>
<evidence type="ECO:0000256" key="2">
    <source>
        <dbReference type="ARBA" id="ARBA00022771"/>
    </source>
</evidence>
<evidence type="ECO:0000256" key="1">
    <source>
        <dbReference type="ARBA" id="ARBA00022723"/>
    </source>
</evidence>
<evidence type="ECO:0000313" key="8">
    <source>
        <dbReference type="Proteomes" id="UP001497482"/>
    </source>
</evidence>
<protein>
    <recommendedName>
        <fullName evidence="6">THAP-type domain-containing protein</fullName>
    </recommendedName>
</protein>
<dbReference type="EMBL" id="OZ035826">
    <property type="protein sequence ID" value="CAL1604527.1"/>
    <property type="molecule type" value="Genomic_DNA"/>
</dbReference>
<dbReference type="PROSITE" id="PS50950">
    <property type="entry name" value="ZF_THAP"/>
    <property type="match status" value="1"/>
</dbReference>
<keyword evidence="1" id="KW-0479">Metal-binding</keyword>
<feature type="domain" description="THAP-type" evidence="6">
    <location>
        <begin position="1"/>
        <end position="87"/>
    </location>
</feature>
<accession>A0AAV2LVB2</accession>
<evidence type="ECO:0000256" key="3">
    <source>
        <dbReference type="ARBA" id="ARBA00022833"/>
    </source>
</evidence>
<dbReference type="Pfam" id="PF05485">
    <property type="entry name" value="THAP"/>
    <property type="match status" value="1"/>
</dbReference>
<dbReference type="Proteomes" id="UP001497482">
    <property type="component" value="Chromosome 4"/>
</dbReference>
<organism evidence="7 8">
    <name type="scientific">Knipowitschia caucasica</name>
    <name type="common">Caucasian dwarf goby</name>
    <name type="synonym">Pomatoschistus caucasicus</name>
    <dbReference type="NCBI Taxonomy" id="637954"/>
    <lineage>
        <taxon>Eukaryota</taxon>
        <taxon>Metazoa</taxon>
        <taxon>Chordata</taxon>
        <taxon>Craniata</taxon>
        <taxon>Vertebrata</taxon>
        <taxon>Euteleostomi</taxon>
        <taxon>Actinopterygii</taxon>
        <taxon>Neopterygii</taxon>
        <taxon>Teleostei</taxon>
        <taxon>Neoteleostei</taxon>
        <taxon>Acanthomorphata</taxon>
        <taxon>Gobiaria</taxon>
        <taxon>Gobiiformes</taxon>
        <taxon>Gobioidei</taxon>
        <taxon>Gobiidae</taxon>
        <taxon>Gobiinae</taxon>
        <taxon>Knipowitschia</taxon>
    </lineage>
</organism>
<evidence type="ECO:0000313" key="7">
    <source>
        <dbReference type="EMBL" id="CAL1604527.1"/>
    </source>
</evidence>
<dbReference type="SMART" id="SM00692">
    <property type="entry name" value="DM3"/>
    <property type="match status" value="1"/>
</dbReference>